<reference evidence="2" key="1">
    <citation type="submission" date="2014-02" db="EMBL/GenBank/DDBJ databases">
        <title>Expanding our view of genomic diversity in Candidatus Accumulibacter clades.</title>
        <authorList>
            <person name="Skennerton C.T."/>
            <person name="Barr J.J."/>
            <person name="Slater F.R."/>
            <person name="Bond P.L."/>
            <person name="Tyson G.W."/>
        </authorList>
    </citation>
    <scope>NUCLEOTIDE SEQUENCE [LARGE SCALE GENOMIC DNA]</scope>
</reference>
<dbReference type="STRING" id="1454001.AW08_02966"/>
<evidence type="ECO:0000313" key="2">
    <source>
        <dbReference type="EMBL" id="EXI65754.1"/>
    </source>
</evidence>
<proteinExistence type="predicted"/>
<dbReference type="EMBL" id="JFAX01000019">
    <property type="protein sequence ID" value="EXI65754.1"/>
    <property type="molecule type" value="Genomic_DNA"/>
</dbReference>
<dbReference type="Gene3D" id="3.40.30.10">
    <property type="entry name" value="Glutaredoxin"/>
    <property type="match status" value="1"/>
</dbReference>
<dbReference type="Gene3D" id="1.50.10.10">
    <property type="match status" value="2"/>
</dbReference>
<accession>A0A011PHK3</accession>
<protein>
    <submittedName>
        <fullName evidence="2">Thioredoxin-related protein</fullName>
    </submittedName>
</protein>
<dbReference type="SUPFAM" id="SSF48208">
    <property type="entry name" value="Six-hairpin glycosidases"/>
    <property type="match status" value="1"/>
</dbReference>
<dbReference type="AlphaFoldDB" id="A0A011PHK3"/>
<dbReference type="Pfam" id="PF03190">
    <property type="entry name" value="Thioredox_DsbH"/>
    <property type="match status" value="1"/>
</dbReference>
<dbReference type="PANTHER" id="PTHR42899">
    <property type="entry name" value="SPERMATOGENESIS-ASSOCIATED PROTEIN 20"/>
    <property type="match status" value="1"/>
</dbReference>
<evidence type="ECO:0000313" key="3">
    <source>
        <dbReference type="Proteomes" id="UP000020218"/>
    </source>
</evidence>
<dbReference type="InterPro" id="IPR008928">
    <property type="entry name" value="6-hairpin_glycosidase_sf"/>
</dbReference>
<feature type="domain" description="Spermatogenesis-associated protein 20-like TRX" evidence="1">
    <location>
        <begin position="48"/>
        <end position="210"/>
    </location>
</feature>
<dbReference type="Proteomes" id="UP000020218">
    <property type="component" value="Unassembled WGS sequence"/>
</dbReference>
<dbReference type="InterPro" id="IPR004879">
    <property type="entry name" value="Ssp411-like_TRX"/>
</dbReference>
<dbReference type="SUPFAM" id="SSF52833">
    <property type="entry name" value="Thioredoxin-like"/>
    <property type="match status" value="1"/>
</dbReference>
<name>A0A011PHK3_9PROT</name>
<organism evidence="2 3">
    <name type="scientific">Candidatus Accumulibacter adjunctus</name>
    <dbReference type="NCBI Taxonomy" id="1454001"/>
    <lineage>
        <taxon>Bacteria</taxon>
        <taxon>Pseudomonadati</taxon>
        <taxon>Pseudomonadota</taxon>
        <taxon>Betaproteobacteria</taxon>
        <taxon>Candidatus Accumulibacter</taxon>
    </lineage>
</organism>
<dbReference type="CDD" id="cd02955">
    <property type="entry name" value="SSP411"/>
    <property type="match status" value="1"/>
</dbReference>
<dbReference type="InterPro" id="IPR024705">
    <property type="entry name" value="Ssp411"/>
</dbReference>
<dbReference type="PATRIC" id="fig|1454001.3.peg.3013"/>
<evidence type="ECO:0000259" key="1">
    <source>
        <dbReference type="Pfam" id="PF03190"/>
    </source>
</evidence>
<keyword evidence="3" id="KW-1185">Reference proteome</keyword>
<dbReference type="PANTHER" id="PTHR42899:SF1">
    <property type="entry name" value="SPERMATOGENESIS-ASSOCIATED PROTEIN 20"/>
    <property type="match status" value="1"/>
</dbReference>
<comment type="caution">
    <text evidence="2">The sequence shown here is derived from an EMBL/GenBank/DDBJ whole genome shotgun (WGS) entry which is preliminary data.</text>
</comment>
<dbReference type="InterPro" id="IPR036249">
    <property type="entry name" value="Thioredoxin-like_sf"/>
</dbReference>
<gene>
    <name evidence="2" type="ORF">AW08_02966</name>
</gene>
<dbReference type="GO" id="GO:0005975">
    <property type="term" value="P:carbohydrate metabolic process"/>
    <property type="evidence" value="ECO:0007669"/>
    <property type="project" value="InterPro"/>
</dbReference>
<sequence>MPDATPPGADPFAAELQARLVDALALRGPAHVPRTHHLDADGRPLFINRLALETSPYLLQHAHNPVNWFPWGDEAFAEARRLGRPVFLSIGYSTCHWCHVMEAESFEDEAIARFLNRHYVAVKVDREERPDIDAVYMSAVQQLTGAGGWPMSVWLTAAREPFFAGTYFPPRDGGRGGQRGFLSLLGALSETFQRDPERVGQACTALVEAIRHDMQGASGAGSAEAAIGLPGGNVIDATVDHYRKAFDARHGGLSRAPKFPSHIPLRLLLRHHQRTGDADALHMATLTLEKMAAGGLYDQLGGGFHRYSTDVRWLVPHFEKMLYDNALLVVAYAEAFQVTGRADFARVARETCDYILREMTDAGGGFYSATDADSAGEEGRFFVWHEDEIRRELDALGDGETTERFLAHYDVHPGGNWEGHTILNVPHPDEAAWDALAAARARLYAVRAGRTPPLRDEKILAAWNGLMISALAVAGRTLDAPHYVAAAVRAADFVLTHLRGADGGLRRSFKDGQARQAAFLDDHAFLSAGLIDLYEATFDVRHLRDALALAETTERMFADPAGGWFMSSEAHERLIAREKPAYDGAEPSGTSVALLNALRLGVLTDDERWRQIAERGLRAHARVLGERPIAMTEALLAVDFLATTPRQIAVVWPDGAATAAAPLLAVLGRHFVPARALAAASESAIAALAQTIPFVSDKVAQGGRPTAYVCRHGRCKLPVSDAAGLEAQLRDASS</sequence>
<dbReference type="InterPro" id="IPR012341">
    <property type="entry name" value="6hp_glycosidase-like_sf"/>
</dbReference>
<dbReference type="PIRSF" id="PIRSF006402">
    <property type="entry name" value="UCP006402_thioredoxin"/>
    <property type="match status" value="1"/>
</dbReference>